<reference evidence="2 3" key="1">
    <citation type="submission" date="2018-06" db="EMBL/GenBank/DDBJ databases">
        <title>Extensive metabolic versatility and redundancy in microbially diverse, dynamic hydrothermal sediments.</title>
        <authorList>
            <person name="Dombrowski N."/>
            <person name="Teske A."/>
            <person name="Baker B.J."/>
        </authorList>
    </citation>
    <scope>NUCLEOTIDE SEQUENCE [LARGE SCALE GENOMIC DNA]</scope>
    <source>
        <strain evidence="2">B79_G16</strain>
    </source>
</reference>
<name>A0A420ZBY3_UNCK3</name>
<evidence type="ECO:0000256" key="1">
    <source>
        <dbReference type="SAM" id="MobiDB-lite"/>
    </source>
</evidence>
<feature type="compositionally biased region" description="Polar residues" evidence="1">
    <location>
        <begin position="147"/>
        <end position="170"/>
    </location>
</feature>
<proteinExistence type="predicted"/>
<comment type="caution">
    <text evidence="2">The sequence shown here is derived from an EMBL/GenBank/DDBJ whole genome shotgun (WGS) entry which is preliminary data.</text>
</comment>
<evidence type="ECO:0000313" key="3">
    <source>
        <dbReference type="Proteomes" id="UP000281261"/>
    </source>
</evidence>
<gene>
    <name evidence="2" type="ORF">DRH29_04065</name>
</gene>
<sequence>MATDILAHILTPGGDILALGIDAHRRDNHMPTIQQSLFRQEPVQYVPYVASDLRVVQLSAPEARQQDVMIDGVWHRRLDAQYFVWIERRVELARKMAVQGKIKQQAFDVLMSRYRTVRKWVDENLGIDKLKAARKLFDADQYMPPTAAQSVSESKAPTRSSSSNTTSHQYPTEGDWKFTRHVPPEAVAKVDVIRDRALACGWTEARLYQNRGNLRYPCGDEWGLVCALDDGETIGEVTRRYIEIVCRSGVVQKFFNMDVDQPWIKRVKPSGSNGR</sequence>
<feature type="region of interest" description="Disordered" evidence="1">
    <location>
        <begin position="147"/>
        <end position="175"/>
    </location>
</feature>
<dbReference type="AlphaFoldDB" id="A0A420ZBY3"/>
<organism evidence="2 3">
    <name type="scientific">candidate division Kazan bacterium</name>
    <dbReference type="NCBI Taxonomy" id="2202143"/>
    <lineage>
        <taxon>Bacteria</taxon>
        <taxon>Bacteria division Kazan-3B-28</taxon>
    </lineage>
</organism>
<dbReference type="EMBL" id="QMNG01000037">
    <property type="protein sequence ID" value="RLC36679.1"/>
    <property type="molecule type" value="Genomic_DNA"/>
</dbReference>
<protein>
    <submittedName>
        <fullName evidence="2">Uncharacterized protein</fullName>
    </submittedName>
</protein>
<dbReference type="Proteomes" id="UP000281261">
    <property type="component" value="Unassembled WGS sequence"/>
</dbReference>
<evidence type="ECO:0000313" key="2">
    <source>
        <dbReference type="EMBL" id="RLC36679.1"/>
    </source>
</evidence>
<accession>A0A420ZBY3</accession>